<accession>A0A843V2U7</accession>
<reference evidence="2" key="1">
    <citation type="submission" date="2017-07" db="EMBL/GenBank/DDBJ databases">
        <title>Taro Niue Genome Assembly and Annotation.</title>
        <authorList>
            <person name="Atibalentja N."/>
            <person name="Keating K."/>
            <person name="Fields C.J."/>
        </authorList>
    </citation>
    <scope>NUCLEOTIDE SEQUENCE</scope>
    <source>
        <strain evidence="2">Niue_2</strain>
        <tissue evidence="2">Leaf</tissue>
    </source>
</reference>
<organism evidence="2 3">
    <name type="scientific">Colocasia esculenta</name>
    <name type="common">Wild taro</name>
    <name type="synonym">Arum esculentum</name>
    <dbReference type="NCBI Taxonomy" id="4460"/>
    <lineage>
        <taxon>Eukaryota</taxon>
        <taxon>Viridiplantae</taxon>
        <taxon>Streptophyta</taxon>
        <taxon>Embryophyta</taxon>
        <taxon>Tracheophyta</taxon>
        <taxon>Spermatophyta</taxon>
        <taxon>Magnoliopsida</taxon>
        <taxon>Liliopsida</taxon>
        <taxon>Araceae</taxon>
        <taxon>Aroideae</taxon>
        <taxon>Colocasieae</taxon>
        <taxon>Colocasia</taxon>
    </lineage>
</organism>
<proteinExistence type="predicted"/>
<dbReference type="AlphaFoldDB" id="A0A843V2U7"/>
<evidence type="ECO:0000256" key="1">
    <source>
        <dbReference type="SAM" id="MobiDB-lite"/>
    </source>
</evidence>
<feature type="non-terminal residue" evidence="2">
    <location>
        <position position="131"/>
    </location>
</feature>
<keyword evidence="3" id="KW-1185">Reference proteome</keyword>
<comment type="caution">
    <text evidence="2">The sequence shown here is derived from an EMBL/GenBank/DDBJ whole genome shotgun (WGS) entry which is preliminary data.</text>
</comment>
<protein>
    <submittedName>
        <fullName evidence="2">Uncharacterized protein</fullName>
    </submittedName>
</protein>
<evidence type="ECO:0000313" key="2">
    <source>
        <dbReference type="EMBL" id="MQL88140.1"/>
    </source>
</evidence>
<dbReference type="EMBL" id="NMUH01001033">
    <property type="protein sequence ID" value="MQL88140.1"/>
    <property type="molecule type" value="Genomic_DNA"/>
</dbReference>
<gene>
    <name evidence="2" type="ORF">Taro_020696</name>
</gene>
<feature type="region of interest" description="Disordered" evidence="1">
    <location>
        <begin position="1"/>
        <end position="47"/>
    </location>
</feature>
<dbReference type="Proteomes" id="UP000652761">
    <property type="component" value="Unassembled WGS sequence"/>
</dbReference>
<evidence type="ECO:0000313" key="3">
    <source>
        <dbReference type="Proteomes" id="UP000652761"/>
    </source>
</evidence>
<name>A0A843V2U7_COLES</name>
<sequence>GADLGDAGGDREELRRQQQQRARWSFEFPDSSHRCKPPRPLLSHTSSSSLISRAIRAAEVGSRVVEHGADSYCGELLGGKGAARQRALHLGFWLLGFCICLHRSLEFQRRCVWGVLWLGSLPDVFFCPYAV</sequence>